<reference evidence="3 4" key="1">
    <citation type="submission" date="2018-08" db="EMBL/GenBank/DDBJ databases">
        <authorList>
            <person name="Laetsch R D."/>
            <person name="Stevens L."/>
            <person name="Kumar S."/>
            <person name="Blaxter L. M."/>
        </authorList>
    </citation>
    <scope>NUCLEOTIDE SEQUENCE [LARGE SCALE GENOMIC DNA]</scope>
</reference>
<gene>
    <name evidence="3" type="ORF">NLS_LOCUS2112</name>
</gene>
<feature type="signal peptide" evidence="2">
    <location>
        <begin position="1"/>
        <end position="20"/>
    </location>
</feature>
<dbReference type="AlphaFoldDB" id="A0A3P6SBX7"/>
<accession>A0A3P6SBX7</accession>
<evidence type="ECO:0000256" key="2">
    <source>
        <dbReference type="SAM" id="SignalP"/>
    </source>
</evidence>
<dbReference type="OrthoDB" id="10615732at2759"/>
<feature type="chain" id="PRO_5017992630" evidence="2">
    <location>
        <begin position="21"/>
        <end position="206"/>
    </location>
</feature>
<evidence type="ECO:0000256" key="1">
    <source>
        <dbReference type="SAM" id="MobiDB-lite"/>
    </source>
</evidence>
<feature type="compositionally biased region" description="Polar residues" evidence="1">
    <location>
        <begin position="69"/>
        <end position="78"/>
    </location>
</feature>
<protein>
    <submittedName>
        <fullName evidence="3">Uncharacterized protein</fullName>
    </submittedName>
</protein>
<name>A0A3P6SBX7_LITSI</name>
<organism evidence="3 4">
    <name type="scientific">Litomosoides sigmodontis</name>
    <name type="common">Filarial nematode worm</name>
    <dbReference type="NCBI Taxonomy" id="42156"/>
    <lineage>
        <taxon>Eukaryota</taxon>
        <taxon>Metazoa</taxon>
        <taxon>Ecdysozoa</taxon>
        <taxon>Nematoda</taxon>
        <taxon>Chromadorea</taxon>
        <taxon>Rhabditida</taxon>
        <taxon>Spirurina</taxon>
        <taxon>Spiruromorpha</taxon>
        <taxon>Filarioidea</taxon>
        <taxon>Onchocercidae</taxon>
        <taxon>Litomosoides</taxon>
    </lineage>
</organism>
<evidence type="ECO:0000313" key="3">
    <source>
        <dbReference type="EMBL" id="VDK73432.1"/>
    </source>
</evidence>
<dbReference type="Proteomes" id="UP000277928">
    <property type="component" value="Unassembled WGS sequence"/>
</dbReference>
<feature type="region of interest" description="Disordered" evidence="1">
    <location>
        <begin position="69"/>
        <end position="103"/>
    </location>
</feature>
<evidence type="ECO:0000313" key="4">
    <source>
        <dbReference type="Proteomes" id="UP000277928"/>
    </source>
</evidence>
<keyword evidence="2" id="KW-0732">Signal</keyword>
<dbReference type="STRING" id="42156.A0A3P6SBX7"/>
<proteinExistence type="predicted"/>
<keyword evidence="4" id="KW-1185">Reference proteome</keyword>
<dbReference type="Pfam" id="PF05535">
    <property type="entry name" value="Chromadorea_ALT"/>
    <property type="match status" value="1"/>
</dbReference>
<dbReference type="InterPro" id="IPR008451">
    <property type="entry name" value="Chromadorea_ALT"/>
</dbReference>
<dbReference type="EMBL" id="UYRX01000090">
    <property type="protein sequence ID" value="VDK73432.1"/>
    <property type="molecule type" value="Genomic_DNA"/>
</dbReference>
<sequence length="206" mass="23128">MDQINCSFLLVMLCVTSLSASPLFTSDKNDITVTNHSMELAESELDNFEMAMRSLDEVKPAMQEMNVTESSTFFSDQKNSGRLERNAESSGTTTDDSSKDHTSSLAAAEEDFNLTPTSWNITPSVNTSDISEAKSGAIYEKTDGVRKKCKLQTDCYDLREPQAWSDLKFGRSWTDQGCFCDEVTESCIIELRKNDQLYYTDCISQF</sequence>